<keyword evidence="1" id="KW-0808">Transferase</keyword>
<dbReference type="PROSITE" id="PS51480">
    <property type="entry name" value="DHAL"/>
    <property type="match status" value="1"/>
</dbReference>
<keyword evidence="5" id="KW-1185">Reference proteome</keyword>
<dbReference type="InterPro" id="IPR050861">
    <property type="entry name" value="Dihydroxyacetone_Kinase"/>
</dbReference>
<dbReference type="InterPro" id="IPR012737">
    <property type="entry name" value="DhaK_L_YcgS"/>
</dbReference>
<gene>
    <name evidence="4" type="ORF">SAMN05421773_109131</name>
</gene>
<dbReference type="GO" id="GO:0019563">
    <property type="term" value="P:glycerol catabolic process"/>
    <property type="evidence" value="ECO:0007669"/>
    <property type="project" value="TreeGrafter"/>
</dbReference>
<sequence length="227" mass="22279">MERDRAQDGGAPAGAPRGAAGLDADFVVRWLTAAAAAVDREADRLTELDAAIGDADHGANMRRGFRAVTGTLAEDPPATPGAVLALAGRTLVSTVGGASGPLYGTLLRRTGGELGTEAPRVSSAEFAAALAAGVAAVGALGGSAPGDKTMLDALVPAAEALPESFDAARRAAVAGALATVPLRARRGRASLLGDRSIGHQDPGAASAALLVTALAETAAEAAGSPDD</sequence>
<dbReference type="InterPro" id="IPR036117">
    <property type="entry name" value="DhaL_dom_sf"/>
</dbReference>
<accession>A0A1I1PEM8</accession>
<dbReference type="GO" id="GO:0004371">
    <property type="term" value="F:glycerone kinase activity"/>
    <property type="evidence" value="ECO:0007669"/>
    <property type="project" value="InterPro"/>
</dbReference>
<proteinExistence type="predicted"/>
<dbReference type="RefSeq" id="WP_093839757.1">
    <property type="nucleotide sequence ID" value="NZ_FOLM01000009.1"/>
</dbReference>
<name>A0A1I1PEM8_9ACTN</name>
<dbReference type="OrthoDB" id="9800291at2"/>
<dbReference type="Proteomes" id="UP000199207">
    <property type="component" value="Unassembled WGS sequence"/>
</dbReference>
<dbReference type="FunFam" id="1.25.40.340:FF:000002">
    <property type="entry name" value="Dihydroxyacetone kinase, L subunit"/>
    <property type="match status" value="1"/>
</dbReference>
<dbReference type="SUPFAM" id="SSF101473">
    <property type="entry name" value="DhaL-like"/>
    <property type="match status" value="1"/>
</dbReference>
<evidence type="ECO:0000313" key="5">
    <source>
        <dbReference type="Proteomes" id="UP000199207"/>
    </source>
</evidence>
<dbReference type="SMART" id="SM01120">
    <property type="entry name" value="Dak2"/>
    <property type="match status" value="1"/>
</dbReference>
<dbReference type="STRING" id="910347.SAMN05421773_109131"/>
<evidence type="ECO:0000256" key="1">
    <source>
        <dbReference type="ARBA" id="ARBA00022679"/>
    </source>
</evidence>
<dbReference type="Pfam" id="PF02734">
    <property type="entry name" value="Dak2"/>
    <property type="match status" value="1"/>
</dbReference>
<protein>
    <submittedName>
        <fullName evidence="4">Dihydroxyacetone kinase, C-terminal domain</fullName>
    </submittedName>
</protein>
<dbReference type="NCBIfam" id="TIGR02365">
    <property type="entry name" value="dha_L_ycgS"/>
    <property type="match status" value="1"/>
</dbReference>
<dbReference type="PANTHER" id="PTHR28629:SF4">
    <property type="entry name" value="TRIOKINASE_FMN CYCLASE"/>
    <property type="match status" value="1"/>
</dbReference>
<dbReference type="PANTHER" id="PTHR28629">
    <property type="entry name" value="TRIOKINASE/FMN CYCLASE"/>
    <property type="match status" value="1"/>
</dbReference>
<dbReference type="GO" id="GO:0005829">
    <property type="term" value="C:cytosol"/>
    <property type="evidence" value="ECO:0007669"/>
    <property type="project" value="TreeGrafter"/>
</dbReference>
<dbReference type="Gene3D" id="1.25.40.340">
    <property type="match status" value="1"/>
</dbReference>
<dbReference type="InterPro" id="IPR004007">
    <property type="entry name" value="DhaL_dom"/>
</dbReference>
<evidence type="ECO:0000259" key="3">
    <source>
        <dbReference type="PROSITE" id="PS51480"/>
    </source>
</evidence>
<evidence type="ECO:0000256" key="2">
    <source>
        <dbReference type="ARBA" id="ARBA00022777"/>
    </source>
</evidence>
<reference evidence="4 5" key="1">
    <citation type="submission" date="2016-10" db="EMBL/GenBank/DDBJ databases">
        <authorList>
            <person name="de Groot N.N."/>
        </authorList>
    </citation>
    <scope>NUCLEOTIDE SEQUENCE [LARGE SCALE GENOMIC DNA]</scope>
    <source>
        <strain evidence="4 5">CGMCC 4.5739</strain>
    </source>
</reference>
<dbReference type="EMBL" id="FOLM01000009">
    <property type="protein sequence ID" value="SFD08102.1"/>
    <property type="molecule type" value="Genomic_DNA"/>
</dbReference>
<dbReference type="AlphaFoldDB" id="A0A1I1PEM8"/>
<keyword evidence="2 4" id="KW-0418">Kinase</keyword>
<organism evidence="4 5">
    <name type="scientific">Streptomyces aidingensis</name>
    <dbReference type="NCBI Taxonomy" id="910347"/>
    <lineage>
        <taxon>Bacteria</taxon>
        <taxon>Bacillati</taxon>
        <taxon>Actinomycetota</taxon>
        <taxon>Actinomycetes</taxon>
        <taxon>Kitasatosporales</taxon>
        <taxon>Streptomycetaceae</taxon>
        <taxon>Streptomyces</taxon>
    </lineage>
</organism>
<feature type="domain" description="DhaL" evidence="3">
    <location>
        <begin position="25"/>
        <end position="216"/>
    </location>
</feature>
<evidence type="ECO:0000313" key="4">
    <source>
        <dbReference type="EMBL" id="SFD08102.1"/>
    </source>
</evidence>